<dbReference type="RefSeq" id="WP_359780063.1">
    <property type="nucleotide sequence ID" value="NZ_JBEYRR010000007.1"/>
</dbReference>
<dbReference type="PANTHER" id="PTHR30346:SF29">
    <property type="entry name" value="LYSR SUBSTRATE-BINDING"/>
    <property type="match status" value="1"/>
</dbReference>
<dbReference type="Pfam" id="PF00126">
    <property type="entry name" value="HTH_1"/>
    <property type="match status" value="1"/>
</dbReference>
<dbReference type="PANTHER" id="PTHR30346">
    <property type="entry name" value="TRANSCRIPTIONAL DUAL REGULATOR HCAR-RELATED"/>
    <property type="match status" value="1"/>
</dbReference>
<evidence type="ECO:0000313" key="7">
    <source>
        <dbReference type="Proteomes" id="UP001553843"/>
    </source>
</evidence>
<evidence type="ECO:0000256" key="4">
    <source>
        <dbReference type="ARBA" id="ARBA00023163"/>
    </source>
</evidence>
<organism evidence="6 7">
    <name type="scientific">Streptomyces huasconensis</name>
    <dbReference type="NCBI Taxonomy" id="1854574"/>
    <lineage>
        <taxon>Bacteria</taxon>
        <taxon>Bacillati</taxon>
        <taxon>Actinomycetota</taxon>
        <taxon>Actinomycetes</taxon>
        <taxon>Kitasatosporales</taxon>
        <taxon>Streptomycetaceae</taxon>
        <taxon>Streptomyces</taxon>
    </lineage>
</organism>
<dbReference type="InterPro" id="IPR036388">
    <property type="entry name" value="WH-like_DNA-bd_sf"/>
</dbReference>
<reference evidence="6 7" key="1">
    <citation type="submission" date="2024-06" db="EMBL/GenBank/DDBJ databases">
        <title>The Natural Products Discovery Center: Release of the First 8490 Sequenced Strains for Exploring Actinobacteria Biosynthetic Diversity.</title>
        <authorList>
            <person name="Kalkreuter E."/>
            <person name="Kautsar S.A."/>
            <person name="Yang D."/>
            <person name="Bader C.D."/>
            <person name="Teijaro C.N."/>
            <person name="Fluegel L."/>
            <person name="Davis C.M."/>
            <person name="Simpson J.R."/>
            <person name="Lauterbach L."/>
            <person name="Steele A.D."/>
            <person name="Gui C."/>
            <person name="Meng S."/>
            <person name="Li G."/>
            <person name="Viehrig K."/>
            <person name="Ye F."/>
            <person name="Su P."/>
            <person name="Kiefer A.F."/>
            <person name="Nichols A."/>
            <person name="Cepeda A.J."/>
            <person name="Yan W."/>
            <person name="Fan B."/>
            <person name="Jiang Y."/>
            <person name="Adhikari A."/>
            <person name="Zheng C.-J."/>
            <person name="Schuster L."/>
            <person name="Cowan T.M."/>
            <person name="Smanski M.J."/>
            <person name="Chevrette M.G."/>
            <person name="De Carvalho L.P.S."/>
            <person name="Shen B."/>
        </authorList>
    </citation>
    <scope>NUCLEOTIDE SEQUENCE [LARGE SCALE GENOMIC DNA]</scope>
    <source>
        <strain evidence="6 7">NPDC047833</strain>
    </source>
</reference>
<proteinExistence type="inferred from homology"/>
<feature type="domain" description="HTH lysR-type" evidence="5">
    <location>
        <begin position="2"/>
        <end position="59"/>
    </location>
</feature>
<dbReference type="Proteomes" id="UP001553843">
    <property type="component" value="Unassembled WGS sequence"/>
</dbReference>
<evidence type="ECO:0000259" key="5">
    <source>
        <dbReference type="PROSITE" id="PS50931"/>
    </source>
</evidence>
<evidence type="ECO:0000256" key="2">
    <source>
        <dbReference type="ARBA" id="ARBA00023015"/>
    </source>
</evidence>
<keyword evidence="2" id="KW-0805">Transcription regulation</keyword>
<protein>
    <submittedName>
        <fullName evidence="6">LysR substrate-binding domain-containing protein</fullName>
    </submittedName>
</protein>
<gene>
    <name evidence="6" type="ORF">AB0887_19270</name>
</gene>
<accession>A0ABV3LX79</accession>
<dbReference type="PROSITE" id="PS50931">
    <property type="entry name" value="HTH_LYSR"/>
    <property type="match status" value="1"/>
</dbReference>
<sequence>MLDVRRLHLLRELDRRGTIAAVAEALTFTASAVSQQLGVLEREAGVPLLERSGRRVILTPAGRSLVAHADAVLNRLEQAAAELAGARDGIGGPLRIGTFPSGGHTIVPAALAELARRHPALEPMVREIDSARVSDGLRAGELDVALVHDYDFVPATPDTTVDEVPLLEEPMYLVSHAGGEAMSAGGAEAMRAGGAEALRTGGTEALRAGGAEALRPGEAAAKSGSGDTLAALLGPCAEVPWITARDGTTGHAMAVRACQAAGFQPRIRHQVNDFRTVLALVAAGQGAGFVPEMAAVPSPAGVMLTKLPLFRRSKVAFRAGGGAHPAIAAFVAAATTAVDVMAGSGGRVRNPA</sequence>
<dbReference type="Pfam" id="PF03466">
    <property type="entry name" value="LysR_substrate"/>
    <property type="match status" value="2"/>
</dbReference>
<comment type="similarity">
    <text evidence="1">Belongs to the LysR transcriptional regulatory family.</text>
</comment>
<evidence type="ECO:0000256" key="1">
    <source>
        <dbReference type="ARBA" id="ARBA00009437"/>
    </source>
</evidence>
<dbReference type="SUPFAM" id="SSF53850">
    <property type="entry name" value="Periplasmic binding protein-like II"/>
    <property type="match status" value="1"/>
</dbReference>
<name>A0ABV3LX79_9ACTN</name>
<keyword evidence="7" id="KW-1185">Reference proteome</keyword>
<dbReference type="Gene3D" id="3.40.190.10">
    <property type="entry name" value="Periplasmic binding protein-like II"/>
    <property type="match status" value="2"/>
</dbReference>
<keyword evidence="3" id="KW-0238">DNA-binding</keyword>
<dbReference type="Gene3D" id="1.10.10.10">
    <property type="entry name" value="Winged helix-like DNA-binding domain superfamily/Winged helix DNA-binding domain"/>
    <property type="match status" value="1"/>
</dbReference>
<dbReference type="EMBL" id="JBEYRS010000007">
    <property type="protein sequence ID" value="MEW2364066.1"/>
    <property type="molecule type" value="Genomic_DNA"/>
</dbReference>
<dbReference type="InterPro" id="IPR000847">
    <property type="entry name" value="LysR_HTH_N"/>
</dbReference>
<dbReference type="SUPFAM" id="SSF46785">
    <property type="entry name" value="Winged helix' DNA-binding domain"/>
    <property type="match status" value="1"/>
</dbReference>
<dbReference type="InterPro" id="IPR005119">
    <property type="entry name" value="LysR_subst-bd"/>
</dbReference>
<dbReference type="InterPro" id="IPR036390">
    <property type="entry name" value="WH_DNA-bd_sf"/>
</dbReference>
<evidence type="ECO:0000256" key="3">
    <source>
        <dbReference type="ARBA" id="ARBA00023125"/>
    </source>
</evidence>
<keyword evidence="4" id="KW-0804">Transcription</keyword>
<evidence type="ECO:0000313" key="6">
    <source>
        <dbReference type="EMBL" id="MEW2364066.1"/>
    </source>
</evidence>
<comment type="caution">
    <text evidence="6">The sequence shown here is derived from an EMBL/GenBank/DDBJ whole genome shotgun (WGS) entry which is preliminary data.</text>
</comment>
<dbReference type="CDD" id="cd08423">
    <property type="entry name" value="PBP2_LTTR_like_6"/>
    <property type="match status" value="1"/>
</dbReference>